<dbReference type="CDD" id="cd05918">
    <property type="entry name" value="A_NRPS_SidN3_like"/>
    <property type="match status" value="3"/>
</dbReference>
<dbReference type="PANTHER" id="PTHR45398">
    <property type="match status" value="1"/>
</dbReference>
<keyword evidence="3" id="KW-0436">Ligase</keyword>
<dbReference type="CDD" id="cd19545">
    <property type="entry name" value="FUM14_C_NRPS-like"/>
    <property type="match status" value="1"/>
</dbReference>
<keyword evidence="1" id="KW-0596">Phosphopantetheine</keyword>
<accession>A0A8T9BBE8</accession>
<feature type="domain" description="Carrier" evidence="6">
    <location>
        <begin position="4109"/>
        <end position="4185"/>
    </location>
</feature>
<dbReference type="PROSITE" id="PS00012">
    <property type="entry name" value="PHOSPHOPANTETHEINE"/>
    <property type="match status" value="1"/>
</dbReference>
<dbReference type="GO" id="GO:0031177">
    <property type="term" value="F:phosphopantetheine binding"/>
    <property type="evidence" value="ECO:0007669"/>
    <property type="project" value="InterPro"/>
</dbReference>
<feature type="compositionally biased region" description="Polar residues" evidence="5">
    <location>
        <begin position="2812"/>
        <end position="2821"/>
    </location>
</feature>
<dbReference type="Gene3D" id="1.10.1200.10">
    <property type="entry name" value="ACP-like"/>
    <property type="match status" value="5"/>
</dbReference>
<dbReference type="Pfam" id="PF00668">
    <property type="entry name" value="Condensation"/>
    <property type="match status" value="6"/>
</dbReference>
<feature type="domain" description="Carrier" evidence="6">
    <location>
        <begin position="3021"/>
        <end position="3100"/>
    </location>
</feature>
<evidence type="ECO:0000256" key="5">
    <source>
        <dbReference type="SAM" id="MobiDB-lite"/>
    </source>
</evidence>
<keyword evidence="2" id="KW-0597">Phosphoprotein</keyword>
<dbReference type="InterPro" id="IPR036736">
    <property type="entry name" value="ACP-like_sf"/>
</dbReference>
<dbReference type="FunFam" id="3.30.300.30:FF:000015">
    <property type="entry name" value="Nonribosomal peptide synthase SidD"/>
    <property type="match status" value="3"/>
</dbReference>
<reference evidence="7 8" key="1">
    <citation type="submission" date="2018-05" db="EMBL/GenBank/DDBJ databases">
        <title>Whole genome sequencing for identification of molecular markers to develop diagnostic detection tools for the regulated plant pathogen Lachnellula willkommii.</title>
        <authorList>
            <person name="Giroux E."/>
            <person name="Bilodeau G."/>
        </authorList>
    </citation>
    <scope>NUCLEOTIDE SEQUENCE [LARGE SCALE GENOMIC DNA]</scope>
    <source>
        <strain evidence="7 8">CBS 203.66</strain>
    </source>
</reference>
<dbReference type="InterPro" id="IPR000873">
    <property type="entry name" value="AMP-dep_synth/lig_dom"/>
</dbReference>
<dbReference type="NCBIfam" id="NF003417">
    <property type="entry name" value="PRK04813.1"/>
    <property type="match status" value="4"/>
</dbReference>
<dbReference type="FunFam" id="3.30.559.10:FF:000016">
    <property type="entry name" value="Nonribosomal peptide synthase Pes1"/>
    <property type="match status" value="2"/>
</dbReference>
<evidence type="ECO:0000256" key="1">
    <source>
        <dbReference type="ARBA" id="ARBA00022450"/>
    </source>
</evidence>
<proteinExistence type="inferred from homology"/>
<dbReference type="SMART" id="SM01294">
    <property type="entry name" value="PKS_PP_betabranch"/>
    <property type="match status" value="1"/>
</dbReference>
<dbReference type="FunFam" id="3.30.559.30:FF:000003">
    <property type="entry name" value="Nonribosomal peptide synthase SidD"/>
    <property type="match status" value="1"/>
</dbReference>
<dbReference type="InterPro" id="IPR001242">
    <property type="entry name" value="Condensation_dom"/>
</dbReference>
<dbReference type="GO" id="GO:0016874">
    <property type="term" value="F:ligase activity"/>
    <property type="evidence" value="ECO:0007669"/>
    <property type="project" value="UniProtKB-KW"/>
</dbReference>
<dbReference type="InterPro" id="IPR006162">
    <property type="entry name" value="Ppantetheine_attach_site"/>
</dbReference>
<dbReference type="CDD" id="cd19542">
    <property type="entry name" value="CT_NRPS-like"/>
    <property type="match status" value="3"/>
</dbReference>
<evidence type="ECO:0000313" key="7">
    <source>
        <dbReference type="EMBL" id="TVY17354.1"/>
    </source>
</evidence>
<protein>
    <submittedName>
        <fullName evidence="7">Nonribosomal peptide synthetase 1</fullName>
    </submittedName>
</protein>
<evidence type="ECO:0000313" key="8">
    <source>
        <dbReference type="Proteomes" id="UP000469559"/>
    </source>
</evidence>
<dbReference type="PROSITE" id="PS50075">
    <property type="entry name" value="CARRIER"/>
    <property type="match status" value="5"/>
</dbReference>
<feature type="region of interest" description="Disordered" evidence="5">
    <location>
        <begin position="2808"/>
        <end position="2856"/>
    </location>
</feature>
<dbReference type="FunFam" id="3.30.559.30:FF:000005">
    <property type="entry name" value="Nonribosomal peptide synthase Pes1"/>
    <property type="match status" value="1"/>
</dbReference>
<dbReference type="InterPro" id="IPR023213">
    <property type="entry name" value="CAT-like_dom_sf"/>
</dbReference>
<dbReference type="SUPFAM" id="SSF47336">
    <property type="entry name" value="ACP-like"/>
    <property type="match status" value="4"/>
</dbReference>
<gene>
    <name evidence="7" type="primary">NRPS1_2</name>
    <name evidence="7" type="ORF">LARI1_G005820</name>
</gene>
<evidence type="ECO:0000256" key="3">
    <source>
        <dbReference type="ARBA" id="ARBA00022598"/>
    </source>
</evidence>
<evidence type="ECO:0000259" key="6">
    <source>
        <dbReference type="PROSITE" id="PS50075"/>
    </source>
</evidence>
<dbReference type="GO" id="GO:0019748">
    <property type="term" value="P:secondary metabolic process"/>
    <property type="evidence" value="ECO:0007669"/>
    <property type="project" value="UniProtKB-ARBA"/>
</dbReference>
<keyword evidence="8" id="KW-1185">Reference proteome</keyword>
<dbReference type="SUPFAM" id="SSF52777">
    <property type="entry name" value="CoA-dependent acyltransferases"/>
    <property type="match status" value="12"/>
</dbReference>
<organism evidence="7 8">
    <name type="scientific">Lachnellula arida</name>
    <dbReference type="NCBI Taxonomy" id="1316785"/>
    <lineage>
        <taxon>Eukaryota</taxon>
        <taxon>Fungi</taxon>
        <taxon>Dikarya</taxon>
        <taxon>Ascomycota</taxon>
        <taxon>Pezizomycotina</taxon>
        <taxon>Leotiomycetes</taxon>
        <taxon>Helotiales</taxon>
        <taxon>Lachnaceae</taxon>
        <taxon>Lachnellula</taxon>
    </lineage>
</organism>
<dbReference type="OrthoDB" id="416786at2759"/>
<dbReference type="FunFam" id="3.30.559.30:FF:000002">
    <property type="entry name" value="Nonribosomal peptide synthase Pes1"/>
    <property type="match status" value="2"/>
</dbReference>
<dbReference type="InterPro" id="IPR009081">
    <property type="entry name" value="PP-bd_ACP"/>
</dbReference>
<dbReference type="SUPFAM" id="SSF56801">
    <property type="entry name" value="Acetyl-CoA synthetase-like"/>
    <property type="match status" value="3"/>
</dbReference>
<dbReference type="Gene3D" id="3.40.50.12780">
    <property type="entry name" value="N-terminal domain of ligase-like"/>
    <property type="match status" value="3"/>
</dbReference>
<dbReference type="Gene3D" id="2.30.38.10">
    <property type="entry name" value="Luciferase, Domain 3"/>
    <property type="match status" value="1"/>
</dbReference>
<dbReference type="InterPro" id="IPR045851">
    <property type="entry name" value="AMP-bd_C_sf"/>
</dbReference>
<evidence type="ECO:0000256" key="4">
    <source>
        <dbReference type="ARBA" id="ARBA00029454"/>
    </source>
</evidence>
<dbReference type="FunFam" id="3.40.50.980:FF:000001">
    <property type="entry name" value="Non-ribosomal peptide synthetase"/>
    <property type="match status" value="2"/>
</dbReference>
<dbReference type="CDD" id="cd19534">
    <property type="entry name" value="E_NRPS"/>
    <property type="match status" value="2"/>
</dbReference>
<feature type="domain" description="Carrier" evidence="6">
    <location>
        <begin position="1928"/>
        <end position="2008"/>
    </location>
</feature>
<dbReference type="InterPro" id="IPR010071">
    <property type="entry name" value="AA_adenyl_dom"/>
</dbReference>
<dbReference type="NCBIfam" id="TIGR01733">
    <property type="entry name" value="AA-adenyl-dom"/>
    <property type="match status" value="2"/>
</dbReference>
<dbReference type="InterPro" id="IPR042099">
    <property type="entry name" value="ANL_N_sf"/>
</dbReference>
<sequence length="4830" mass="539485">MSSSSRVLQFASYQPKTFDASLLEILTGLIIGACICVPDEDSRMNRITDVINEMNITWTFLTPSFIQSIQPSAVPTLKTLVLGGEAMSQTHISTWADKLELVNGYGPTECVVITTANRHMTLSTDPNSMGRDVRGRSWITDRSNPNRLVPIGSVGELLVEGPILAQGYLNNKSKTEEVFIQNPEWSLAQNDSVNTTTRRFYRTGDLVKYTADGSLLYCGRHDYQAKIRGQRVELGEIETNLRTDPAIQHALVMIPKSGFCKKRLVSVLSLQELATTNITAHGLNVVIREASAFYLTAIRERLRDYLPGYMIPSNWVIVESLPLLPSGKLDRKRVEKWVEEMSSEVYHQISDVESAVKKTTGTAVERRLQAIWGAALNLPPDNIGLQQNFLSAGGDSISAMQVMSSCRAEGLGVTVQDIIQSKSISQLALRVTLPEAESSHEEELDADFDLSPIQKLYFECVGDKFNHFNQSVVVRLTREITSKSLAFAVESLMLSHSMLRARFNKIATGEWKQQISRNISHSYHYSVTTTTRDQLDSLIETRQKGLDIQNGPIFAVDLFNISDEGSQIISLVSHHLAIDVVSWRIILQDLEDVLNSGALKLQSSVPFQTWSRLQTEHSQQSIHKNVFQPEGVPSVDLSYWDMVDKPNVYGDTIEDGFEIDAETTLLLLGVCHESLQTEPVDVFLGAVLQSFHKVFSDRPTIPAVYNEGHGREIWTSKQDVSRTVGCAGFPMFTTMCPIYLPSGLDVETDLINTIRWTKDLRNRIPDKGRPYFAYRFLTEEGRGRFSGHCPEVTFNYLGKMQQLERKDSLFHTVEGIKNFDIGADVPRFALFEISVAVENSTLKVSFSYNRRMKRQAKIRRWVAECKRSLEEAAKTLTQSKVESTLSNFPLIPLTYNGISKLIEKLPQLGVSSLDDIEDVYPCSSTQQGMLLAQLKDPNLYAYSAIFEAKLKDLETQVDVRLLAEAWQAVVRRHATLRTIFTDSVCQDGRTDQVVLKDKIARISWLECEDSQVLSTLEKQQSFNFRDFQPPHRFTLCKTDSNRVLCKLEMSHSICDGTSIPIILKDLSNAYGDAHSRDVAGFLSTNDDIAQNKSTYNVIGPLYSDYIAHIQSSLPDNGINYWKNYLSDVEPCLLTSLNDGVHETKVLRSLILNLSKAAELRVFCNENGLTLSNVLQLTWAILLRLYSGSEDVCFGYLTSGRDAPIRGIQDAAVGAFINMLTCRSNLSRSTKLSQALEQIQTDFIHGMAHQSCSLAEVQHELGLSGTRLFNTAFTFQNRSSSTHISSSALSFDMVDAQDPSEYDVAVNVEAFESGIEIHFGYWSTTLSAPQASNLAQTFEHVVNTIIENKPESIIGDLDFSGDRSREQVLTWNHTLPPKVNKCIHEIVQQQALASPVSKQAVCSWDAELSYIELDKLATRLAAKLIELGVGPEIFVPLCFEKTAWAVVSMIAVMKAGGAFVPLDHTHPEGRLQQFIDDVDAKVVLCSRQNYEKISAVSKLAVVVDRGTMNLLDKTPTVLPIVSPDNVAYAIFTSGTTGRPKGTLIEHGAFCTSAIEHSKAMYMRSDSRVFQFASYTFDASVMEILTSLIVGACVCIPSDQDRMNDIPGAFKRMGITWTLLTPSVASTLFPKSVPSLKTLVTGGEAMSAGHIAKWKGKVALVNAYGPSETSVIASTSTKVDEHGHEINGDPSNIGHAVGGRNWVVDPRDYNKLMPVGCVGELVVEGRTVARGYLKNEQKTAEVFVNDPAWLKHFQYRERVYRTGDLVRYNSDGSLIFVARKDTQVKLNGQRIELGEIEHHVKMILPQDYQSAVELVAPMSNRSTKALAAFFTSAVNNSSSDVEDERISGVDDILLSMSEGASALAKNLDSSLASVLPTYMIPSFYIPVTKMPWTSSGKLDRSRLRNIVQSLPKEVTNPYRLATSGTHTNKVPTSPIEQKLQKLWETVLSISKQGSVGLEDHFFRLGGDSLSAMRLVGLSRADGILLSVMDIFRKPRLCDMATICGVVEEEQSSELVPFSLLKHGEPIEDVVHELVEQCRVPREQIQDAYPCSLLQEGLITLSMKQQGAYVLQNVFLLPNNLDLDRFKQAWQATLQEINILRTRVVHMNSSSFLQVCYFVWSIHHALYDGWSLPMVLKRVETAYLDSGSSLPKSSYALFIKYLSEVDEPASDEFWRKRLSGSSPMQFPPNQHVSSDRTTNNQTLTHSVQISQNTSSMGITLSSIIRAAWSMVLAAYSGSNDVVFGETLAGRDIPIHGIAEIIGPTFTTVPNRIQVHRHWKIIQFLQDIQKKATEVIPYQHAGLQRIKRLDRDAELACDFQNLLVIQTADEDIQNDMWDIQGTGVASNFFTYPLVLECKGNSKKVDITAHYDENVLSAWEIRRIMYQLDNVLKQLSDLHKFGANAILDEINVFSPEDKELVREWNSAEPELVDACIHEEFEEMAFSQPDSVAITAWDGEFTYAELKNESTRLAYHLVGQGVGPEVFVPICMDKSKWAIVTILAILMAGGAYVPLDPSAPTSRHQEMIKDVEATIVICSPNYSSRYTGIIEKLITISQEMLDNLPENSLHGHDMLHRATSRNSCYAIFTSGSTGRPKGTVVEHRAIATSSAAMRRTLLMKPSSRVFQFASFTFDVSVLETLTALTNGSCLCIPSEEQRVGDVAGAIDSLQASWAFLTPSVASLIEPATVPSLEILVCGGEAMSVDNVLKWASRVTLVNGYGPTEASVIAIANPEVSTQRDASNIGRALPSGHAWIVDSQDHNQMAPVGCVGELLLEGPLLAREYINNESKTEEAFIERPFWAVAFDLPKPVDRPPLSRFQSNQSGRSFTERDVQRPLMSRSPSDYSQISRLSHPSRTLPPSKMYKTGDLCKYSHDGSLIFIGRKDHQVKFHGQRMEPGEIEHTLDNDPEVQHALVALPKSGPFRNRLIAVVTLNDLATIEITKDTCELIEEGPRAVTARSKVNGIRSRLSETLPPFMVPASWLVVESIPLLPSGKLDRRNVETWLSSIDEETYEKIMNAEDEEEDTIQVTETVLLLRKIVSRVLNLPTHRVNLAKSFVALGGDSIAAMQVMALCRKERLNFSLSEVLKSKSIHLLASNAHYKDAVQHQAETFETPFDLSPIQQLYFQSQSDGFYEKEARFNQSFSLEITRHVASQDLNHAIETIVREHSMLRARFSKNLAGKWQQRLTQDVSSSYRYQTHELDTTDQIPGIVSHSQSSLDIQHGPLFVVDYFNIAGRQMVFLAAHHLIIDMVSWRILIQDLEDILNTGVISSEKPLSFQIWNTLQQEHSQRATTQNTISKHPIAVAPADLHHWGMDKVANTYGDVLSESFIINETFTSLALDESHKALRTEPLDLFLAAIAHSFSRVFINRKTPSVFIESHGREPFDSSIDLSRTAGWFTTIAPVHVDVDTNDDDVVETVKRMKDNRRKLSDNGRPYFAHQFLTANGRAQSQSSMEIIFNYLGRMQQLEHDDSLFQQWTYPEDDETSKLIADVGPKATRLALFEISAVVVKGQIQFSFLYNSRMHHQRDIRRWVNECRETFEEIVQTLATANELPSFTLSDFPLLPISYQELEKIVSKSLPRVGITKDQVEDIYPCAPLQEGLLLSQLKTPSLYHFHAVFEVHPPSAQSGIPIDAQRLAKAWQRVVDYHGALRTVFTDSVYKGDIFNQIVVKSAASGIVLLQCDGGEPEALEKLESVTILDANYKRQPRLPHQAVICQTSSGKVYFKAEVNHVVIDGASTSIILRDLAAAYHGTLPDGLGPLYSNYIAYIKSNPADESIKFWKSYLEGAQACYFPNLNTASGDERRLGSVTMSFDRYAELQDMCKETNVTLANLMQVAWGFCLRHYTQKDDVCFGYLTSGRDVPVDKVQSTIGAFINMLCCRIKFSKQSTVTDVFRKIQDNYLESLEHQHCSLAQVQHDLVAGQALFNTAVSIQSSGASDGVEDAFISFEPVVAHDPSEGDEAVVLRYWSNTLSDEKASSLAEMLARILDNFIDKPHQLVEDVNISECLTESRDEKSQNEKTPEKKPDGEQPRLWNSETELRTMVSSCVQEILEQLFKSGALVSYDHQRLHNNINITTQHIVSPIIDYSNLRIPPITEQIEKPKGKSVYEPEAFSTRGNVEQKLLSIWSDLLQVSGELIENETNFFELGGDSIVAMQMVGAAREEDLALTVANIFRHPTFADMAAAIRLDQDSDEIEELDNELRNREAREARSQVIQNAMYQRYSLLEAANVDAFLQENICPKVRAFRGGIIDVFPVTDFQALAVMGTLMESKWMLNYFFLEGRGSLDLKRLKIAVSRIVDSFDILRTVFVPHGNRFLQVVLRKLQPSFTVHETDDLAHFMTELQKKDREYATRLGESSLQFTIARERGSNLHRVIIRMSHAQYDGVCLPSILSALQAGYQGQNIPSTPSFSNYVRDTARTMTDDHYVYWKNLLQGSSMTEIVERQGPNYSRGTEAPTTLKRTVQIPSLAYEAITPATIIKSAWSLVLAQLSASPDIVFGNVISGRNAAVLGVESMIGPCVNMIPVRVSFQSTWSVLDLLKHVQGQQIANMPYESLGFREIAKHCTEWPDWTNFSTVCQHQNIQRQTKLQLGSNEYVLGAVGSQEDFADITILSTPQEDDGIEICLIFTETSGITLPFAEKLFESLCDTVISFSSSPRASIPTRDELSSLKKEVLKQEIPKRLPDLKVHLKDLSKEELAPYSTVLSKTWAEILHGLNSEIIAPPIIPSSSFYELGGDIIGISQVAGLLENEGLRIRVEDLVDHPMFADQLALVVIAAKEKKARDDDDMKGVGALRELPKEKKGLKKIWGRSVGGLAKRIKGRRVGSDQAGGDEIMT</sequence>
<dbReference type="Proteomes" id="UP000469559">
    <property type="component" value="Unassembled WGS sequence"/>
</dbReference>
<dbReference type="PANTHER" id="PTHR45398:SF1">
    <property type="entry name" value="ENZYME, PUTATIVE (JCVI)-RELATED"/>
    <property type="match status" value="1"/>
</dbReference>
<dbReference type="FunFam" id="3.40.50.12780:FF:000014">
    <property type="entry name" value="Nonribosomal peptide synthetase 1"/>
    <property type="match status" value="2"/>
</dbReference>
<feature type="compositionally biased region" description="Polar residues" evidence="5">
    <location>
        <begin position="2834"/>
        <end position="2849"/>
    </location>
</feature>
<comment type="caution">
    <text evidence="7">The sequence shown here is derived from an EMBL/GenBank/DDBJ whole genome shotgun (WGS) entry which is preliminary data.</text>
</comment>
<feature type="domain" description="Carrier" evidence="6">
    <location>
        <begin position="359"/>
        <end position="435"/>
    </location>
</feature>
<dbReference type="SMART" id="SM00823">
    <property type="entry name" value="PKS_PP"/>
    <property type="match status" value="1"/>
</dbReference>
<dbReference type="Gene3D" id="3.30.559.10">
    <property type="entry name" value="Chloramphenicol acetyltransferase-like domain"/>
    <property type="match status" value="7"/>
</dbReference>
<dbReference type="Pfam" id="PF00550">
    <property type="entry name" value="PP-binding"/>
    <property type="match status" value="4"/>
</dbReference>
<dbReference type="Gene3D" id="3.30.300.30">
    <property type="match status" value="3"/>
</dbReference>
<name>A0A8T9BBE8_9HELO</name>
<evidence type="ECO:0000256" key="2">
    <source>
        <dbReference type="ARBA" id="ARBA00022553"/>
    </source>
</evidence>
<feature type="domain" description="Carrier" evidence="6">
    <location>
        <begin position="4693"/>
        <end position="4771"/>
    </location>
</feature>
<dbReference type="FunFam" id="1.10.1200.10:FF:000005">
    <property type="entry name" value="Nonribosomal peptide synthetase 1"/>
    <property type="match status" value="2"/>
</dbReference>
<comment type="similarity">
    <text evidence="4">Belongs to the NRP synthetase family.</text>
</comment>
<dbReference type="InterPro" id="IPR020806">
    <property type="entry name" value="PKS_PP-bd"/>
</dbReference>
<feature type="compositionally biased region" description="Basic and acidic residues" evidence="5">
    <location>
        <begin position="4004"/>
        <end position="4025"/>
    </location>
</feature>
<feature type="region of interest" description="Disordered" evidence="5">
    <location>
        <begin position="4004"/>
        <end position="4030"/>
    </location>
</feature>
<dbReference type="Gene3D" id="3.30.559.30">
    <property type="entry name" value="Nonribosomal peptide synthetase, condensation domain"/>
    <property type="match status" value="6"/>
</dbReference>
<dbReference type="EMBL" id="QGMF01000264">
    <property type="protein sequence ID" value="TVY17354.1"/>
    <property type="molecule type" value="Genomic_DNA"/>
</dbReference>
<dbReference type="Pfam" id="PF00501">
    <property type="entry name" value="AMP-binding"/>
    <property type="match status" value="3"/>
</dbReference>